<keyword evidence="5" id="KW-1185">Reference proteome</keyword>
<dbReference type="SMART" id="SM00325">
    <property type="entry name" value="RhoGEF"/>
    <property type="match status" value="1"/>
</dbReference>
<evidence type="ECO:0000313" key="5">
    <source>
        <dbReference type="Proteomes" id="UP000246740"/>
    </source>
</evidence>
<feature type="region of interest" description="Disordered" evidence="1">
    <location>
        <begin position="55"/>
        <end position="110"/>
    </location>
</feature>
<evidence type="ECO:0008006" key="6">
    <source>
        <dbReference type="Google" id="ProtNLM"/>
    </source>
</evidence>
<evidence type="ECO:0000259" key="3">
    <source>
        <dbReference type="PROSITE" id="PS50010"/>
    </source>
</evidence>
<feature type="compositionally biased region" description="Basic and acidic residues" evidence="1">
    <location>
        <begin position="863"/>
        <end position="873"/>
    </location>
</feature>
<gene>
    <name evidence="4" type="ORF">BCV70DRAFT_170063</name>
</gene>
<feature type="region of interest" description="Disordered" evidence="1">
    <location>
        <begin position="122"/>
        <end position="171"/>
    </location>
</feature>
<dbReference type="InterPro" id="IPR051092">
    <property type="entry name" value="FYVE_RhoGEF_PH"/>
</dbReference>
<dbReference type="GO" id="GO:0005085">
    <property type="term" value="F:guanyl-nucleotide exchange factor activity"/>
    <property type="evidence" value="ECO:0007669"/>
    <property type="project" value="InterPro"/>
</dbReference>
<accession>A0A317XZP4</accession>
<dbReference type="InterPro" id="IPR001849">
    <property type="entry name" value="PH_domain"/>
</dbReference>
<feature type="compositionally biased region" description="Polar residues" evidence="1">
    <location>
        <begin position="1289"/>
        <end position="1313"/>
    </location>
</feature>
<protein>
    <recommendedName>
        <fullName evidence="6">DH domain-containing protein</fullName>
    </recommendedName>
</protein>
<feature type="domain" description="PH" evidence="2">
    <location>
        <begin position="619"/>
        <end position="652"/>
    </location>
</feature>
<dbReference type="PROSITE" id="PS50003">
    <property type="entry name" value="PH_DOMAIN"/>
    <property type="match status" value="1"/>
</dbReference>
<dbReference type="Gene3D" id="2.30.29.30">
    <property type="entry name" value="Pleckstrin-homology domain (PH domain)/Phosphotyrosine-binding domain (PTB)"/>
    <property type="match status" value="1"/>
</dbReference>
<dbReference type="EMBL" id="KZ819188">
    <property type="protein sequence ID" value="PWZ03378.1"/>
    <property type="molecule type" value="Genomic_DNA"/>
</dbReference>
<sequence>MTSLALQVQCAVSRNVTSPLVQALSNAELTNEQSGLPTAASQQSMERLEWNHERMERTMSSASSTDVFGADGKSHIATTHSSGSSEYASAPGSPALMSASQQPLPNLHKSPASARVLGRDTCAENAPSAQSEISRTPSTSTTGSSHTSSLDTAISSASSADDAPAASTPAHKAENALRIDVIDPSDIVPGQISPVSIASDVDGLLSDLSTVAEIGQLDVHSAEAKINVAKVRRYASLLELVDTERNYADDLATLVLVFFDNLSMMPYFNDQPARQALVIRNADDLLRIHQKMSAKLDAILGDLGLRRPGHHADVDEDKRSDMEKALSPQAEEAVVRVARLFNQMMPSLESYKTFCSRHGEALALIREAERRHTDWDAYERHCAEILRLTRGAHRSGAASRPPSGATTPSMFVNYSASHFTPIVATTSTQSGTGIASMTSSASAIPGMLHGTIRQTSSRLLFRDFLIKPIQRLCLYPLVLQTLQKHSLSVGTPAEELSLAISHMREVADQVDEAGKRRESELRADLILSRVEPNQGVTLSFLRSLGDCQLSGTLDVLHHHRVLDPLVAPLRLKYFGIFLYNGFLLMVKVRKNATYECRQWFPLWAARLSNLEMDGNLIPHSFRLSFKDHHFELAASNAKERQLWIDMLSLAISRANFSPPGAEASFPSSLFLGDAVDFDDSNDAGEAPTPNASRTNEAGGYFDLTGARDRANDPLIEFLAMHAAGAAQTVVSNHRGQQRANSTTWMPTEIPLRHASPNSRSVVDRGMVLSDSVVAARMSRDSGPLSTLYASAGSGLGSTMGSSLGLSRLSAKETATVKIQRRKSCAGLLENAGIEADTHNNQLVSFTATFVQPTTRSRANTRTQLEHSSERDNWKSSLMRKAARVRPASIFAPHGLTLNTDGLGSPTWAPGSASTPTSPTSTSRELPLQEYGGMVFNGTVPLSPKRPTSTSPEDHPHLSLTSSPISGQNSATSSTVNLRTLGGMPVRTRSSLYGVRDSLTASFARRGRTRSAQTEIGDFVAEFGVNSALSSAAVSPMASNVNLPHGSVLDSNQRRPSDEEIVLMQQQQQPPPPSSRSRTNSITSVTGSIRRAFTGATLSHKRSQSDATKAFAASTSVNRQMPVVVSGPMVSEPVALDSGAEISCTGKTSESSPRKLGLGGSLRRSRTMLNYPKTWFRASSPSTMLERVNAEGDVARVPSEPSRAAELPSRIVSRPATALGTRNDVPAPLGSTTTSQTRPVRYSTVADGHRRASDTLLATVKEQRRDAGHAPVRRGSKMLHSLRFLQNNRLSPLTSKAAPQTSIDRSAASSSENGSKFEIIRGRRV</sequence>
<feature type="compositionally biased region" description="Polar residues" evidence="1">
    <location>
        <begin position="958"/>
        <end position="975"/>
    </location>
</feature>
<evidence type="ECO:0000313" key="4">
    <source>
        <dbReference type="EMBL" id="PWZ03378.1"/>
    </source>
</evidence>
<proteinExistence type="predicted"/>
<feature type="compositionally biased region" description="Polar residues" evidence="1">
    <location>
        <begin position="76"/>
        <end position="87"/>
    </location>
</feature>
<dbReference type="STRING" id="1882483.A0A317XZP4"/>
<dbReference type="PROSITE" id="PS50010">
    <property type="entry name" value="DH_2"/>
    <property type="match status" value="1"/>
</dbReference>
<dbReference type="InterPro" id="IPR000219">
    <property type="entry name" value="DH_dom"/>
</dbReference>
<organism evidence="4 5">
    <name type="scientific">Testicularia cyperi</name>
    <dbReference type="NCBI Taxonomy" id="1882483"/>
    <lineage>
        <taxon>Eukaryota</taxon>
        <taxon>Fungi</taxon>
        <taxon>Dikarya</taxon>
        <taxon>Basidiomycota</taxon>
        <taxon>Ustilaginomycotina</taxon>
        <taxon>Ustilaginomycetes</taxon>
        <taxon>Ustilaginales</taxon>
        <taxon>Anthracoideaceae</taxon>
        <taxon>Testicularia</taxon>
    </lineage>
</organism>
<dbReference type="Proteomes" id="UP000246740">
    <property type="component" value="Unassembled WGS sequence"/>
</dbReference>
<dbReference type="SUPFAM" id="SSF50729">
    <property type="entry name" value="PH domain-like"/>
    <property type="match status" value="1"/>
</dbReference>
<dbReference type="OrthoDB" id="1716625at2759"/>
<dbReference type="PANTHER" id="PTHR12673">
    <property type="entry name" value="FACIOGENITAL DYSPLASIA PROTEIN"/>
    <property type="match status" value="1"/>
</dbReference>
<dbReference type="SUPFAM" id="SSF48065">
    <property type="entry name" value="DBL homology domain (DH-domain)"/>
    <property type="match status" value="1"/>
</dbReference>
<dbReference type="PANTHER" id="PTHR12673:SF270">
    <property type="entry name" value="FYVE-TYPE DOMAIN-CONTAINING PROTEIN"/>
    <property type="match status" value="1"/>
</dbReference>
<dbReference type="InterPro" id="IPR011993">
    <property type="entry name" value="PH-like_dom_sf"/>
</dbReference>
<evidence type="ECO:0000259" key="2">
    <source>
        <dbReference type="PROSITE" id="PS50003"/>
    </source>
</evidence>
<dbReference type="InterPro" id="IPR035899">
    <property type="entry name" value="DBL_dom_sf"/>
</dbReference>
<feature type="compositionally biased region" description="Low complexity" evidence="1">
    <location>
        <begin position="134"/>
        <end position="170"/>
    </location>
</feature>
<feature type="region of interest" description="Disordered" evidence="1">
    <location>
        <begin position="1062"/>
        <end position="1081"/>
    </location>
</feature>
<dbReference type="Gene3D" id="1.20.900.10">
    <property type="entry name" value="Dbl homology (DH) domain"/>
    <property type="match status" value="1"/>
</dbReference>
<dbReference type="InParanoid" id="A0A317XZP4"/>
<feature type="region of interest" description="Disordered" evidence="1">
    <location>
        <begin position="854"/>
        <end position="873"/>
    </location>
</feature>
<feature type="domain" description="DH" evidence="3">
    <location>
        <begin position="232"/>
        <end position="513"/>
    </location>
</feature>
<dbReference type="Pfam" id="PF00621">
    <property type="entry name" value="RhoGEF"/>
    <property type="match status" value="2"/>
</dbReference>
<evidence type="ECO:0000256" key="1">
    <source>
        <dbReference type="SAM" id="MobiDB-lite"/>
    </source>
</evidence>
<dbReference type="SMART" id="SM00233">
    <property type="entry name" value="PH"/>
    <property type="match status" value="1"/>
</dbReference>
<feature type="compositionally biased region" description="Low complexity" evidence="1">
    <location>
        <begin position="904"/>
        <end position="922"/>
    </location>
</feature>
<reference evidence="4 5" key="1">
    <citation type="journal article" date="2018" name="Mol. Biol. Evol.">
        <title>Broad Genomic Sampling Reveals a Smut Pathogenic Ancestry of the Fungal Clade Ustilaginomycotina.</title>
        <authorList>
            <person name="Kijpornyongpan T."/>
            <person name="Mondo S.J."/>
            <person name="Barry K."/>
            <person name="Sandor L."/>
            <person name="Lee J."/>
            <person name="Lipzen A."/>
            <person name="Pangilinan J."/>
            <person name="LaButti K."/>
            <person name="Hainaut M."/>
            <person name="Henrissat B."/>
            <person name="Grigoriev I.V."/>
            <person name="Spatafora J.W."/>
            <person name="Aime M.C."/>
        </authorList>
    </citation>
    <scope>NUCLEOTIDE SEQUENCE [LARGE SCALE GENOMIC DNA]</scope>
    <source>
        <strain evidence="4 5">MCA 3645</strain>
    </source>
</reference>
<feature type="region of interest" description="Disordered" evidence="1">
    <location>
        <begin position="901"/>
        <end position="975"/>
    </location>
</feature>
<feature type="region of interest" description="Disordered" evidence="1">
    <location>
        <begin position="1289"/>
        <end position="1324"/>
    </location>
</feature>
<name>A0A317XZP4_9BASI</name>
<dbReference type="GO" id="GO:0005737">
    <property type="term" value="C:cytoplasm"/>
    <property type="evidence" value="ECO:0007669"/>
    <property type="project" value="TreeGrafter"/>
</dbReference>